<dbReference type="OrthoDB" id="508251at2"/>
<evidence type="ECO:0000256" key="5">
    <source>
        <dbReference type="SAM" id="SignalP"/>
    </source>
</evidence>
<sequence length="487" mass="55043">MKLNYLLSTMVIVSILFLSYPDFAQTPNNNTNQVVIFGLRTDSPPVSYRDQSSGWNGYCPELLKDLETWMKQKNKDEISIEYRQVSVNKRFSGNGDDGTSLDGECGPNTITNERQDSLEKRDASFSGSFAWTGAKLLLKNIHKASFYQLEPFKGEVIGVYGMTTTTNSLIGSIYTSAQEIIQVDRKDAFEKLDSGNIKAYASDEIILEGMLKDLKNQNPGKSQQYSIVPYSKPLSHEAYGMIIYNKSSKNHSLLGDLNAFLVEKKAKQLRKNNHLDDTQNNFLEKLDELNYYDSGFLIKIVAVSILLAFSILLFLNKLTPAIINGKILDVLNKKVNKLQHSHKQSDKVFLPILLFVEYLFVNYQNEGDTTMSKYNQSKANNQFVDTAESGSNVTFNQNNYTSEQRQNLAKAAEEIQNLLKQLEQTNPRPTEKEQIDHIKDNTTPAFQRRAASALKAGGETAIDEFVLENKYLRVVKAIIKGWIQPDS</sequence>
<comment type="caution">
    <text evidence="7">The sequence shown here is derived from an EMBL/GenBank/DDBJ whole genome shotgun (WGS) entry which is preliminary data.</text>
</comment>
<accession>A0A2S6CY62</accession>
<evidence type="ECO:0000313" key="8">
    <source>
        <dbReference type="Proteomes" id="UP000239589"/>
    </source>
</evidence>
<keyword evidence="4" id="KW-0472">Membrane</keyword>
<evidence type="ECO:0000256" key="2">
    <source>
        <dbReference type="ARBA" id="ARBA00022448"/>
    </source>
</evidence>
<dbReference type="SMART" id="SM00062">
    <property type="entry name" value="PBPb"/>
    <property type="match status" value="1"/>
</dbReference>
<dbReference type="GO" id="GO:0006865">
    <property type="term" value="P:amino acid transport"/>
    <property type="evidence" value="ECO:0007669"/>
    <property type="project" value="TreeGrafter"/>
</dbReference>
<dbReference type="GO" id="GO:0030288">
    <property type="term" value="C:outer membrane-bounded periplasmic space"/>
    <property type="evidence" value="ECO:0007669"/>
    <property type="project" value="TreeGrafter"/>
</dbReference>
<keyword evidence="8" id="KW-1185">Reference proteome</keyword>
<evidence type="ECO:0000259" key="6">
    <source>
        <dbReference type="SMART" id="SM00062"/>
    </source>
</evidence>
<keyword evidence="4" id="KW-0812">Transmembrane</keyword>
<dbReference type="Proteomes" id="UP000239589">
    <property type="component" value="Unassembled WGS sequence"/>
</dbReference>
<dbReference type="InterPro" id="IPR051455">
    <property type="entry name" value="Bact_solute-bind_prot3"/>
</dbReference>
<dbReference type="EMBL" id="PGEM01000024">
    <property type="protein sequence ID" value="PPJ64647.1"/>
    <property type="molecule type" value="Genomic_DNA"/>
</dbReference>
<evidence type="ECO:0000313" key="7">
    <source>
        <dbReference type="EMBL" id="PPJ64647.1"/>
    </source>
</evidence>
<dbReference type="InterPro" id="IPR001638">
    <property type="entry name" value="Solute-binding_3/MltF_N"/>
</dbReference>
<gene>
    <name evidence="7" type="ORF">CUN59_03125</name>
</gene>
<name>A0A2S6CY62_9CYAN</name>
<feature type="chain" id="PRO_5015472123" description="Solute-binding protein family 3/N-terminal domain-containing protein" evidence="5">
    <location>
        <begin position="25"/>
        <end position="487"/>
    </location>
</feature>
<evidence type="ECO:0000256" key="3">
    <source>
        <dbReference type="ARBA" id="ARBA00022729"/>
    </source>
</evidence>
<evidence type="ECO:0000256" key="1">
    <source>
        <dbReference type="ARBA" id="ARBA00010333"/>
    </source>
</evidence>
<comment type="similarity">
    <text evidence="1">Belongs to the bacterial solute-binding protein 3 family.</text>
</comment>
<proteinExistence type="inferred from homology"/>
<organism evidence="7 8">
    <name type="scientific">Cuspidothrix issatschenkoi CHARLIE-1</name>
    <dbReference type="NCBI Taxonomy" id="2052836"/>
    <lineage>
        <taxon>Bacteria</taxon>
        <taxon>Bacillati</taxon>
        <taxon>Cyanobacteriota</taxon>
        <taxon>Cyanophyceae</taxon>
        <taxon>Nostocales</taxon>
        <taxon>Aphanizomenonaceae</taxon>
        <taxon>Cuspidothrix</taxon>
    </lineage>
</organism>
<dbReference type="AlphaFoldDB" id="A0A2S6CY62"/>
<dbReference type="SUPFAM" id="SSF53850">
    <property type="entry name" value="Periplasmic binding protein-like II"/>
    <property type="match status" value="1"/>
</dbReference>
<evidence type="ECO:0000256" key="4">
    <source>
        <dbReference type="SAM" id="Phobius"/>
    </source>
</evidence>
<keyword evidence="4" id="KW-1133">Transmembrane helix</keyword>
<feature type="transmembrane region" description="Helical" evidence="4">
    <location>
        <begin position="296"/>
        <end position="315"/>
    </location>
</feature>
<dbReference type="Gene3D" id="3.40.190.10">
    <property type="entry name" value="Periplasmic binding protein-like II"/>
    <property type="match status" value="2"/>
</dbReference>
<feature type="domain" description="Solute-binding protein family 3/N-terminal" evidence="6">
    <location>
        <begin position="34"/>
        <end position="285"/>
    </location>
</feature>
<dbReference type="GO" id="GO:0005576">
    <property type="term" value="C:extracellular region"/>
    <property type="evidence" value="ECO:0007669"/>
    <property type="project" value="TreeGrafter"/>
</dbReference>
<protein>
    <recommendedName>
        <fullName evidence="6">Solute-binding protein family 3/N-terminal domain-containing protein</fullName>
    </recommendedName>
</protein>
<dbReference type="PANTHER" id="PTHR30085">
    <property type="entry name" value="AMINO ACID ABC TRANSPORTER PERMEASE"/>
    <property type="match status" value="1"/>
</dbReference>
<keyword evidence="3 5" id="KW-0732">Signal</keyword>
<keyword evidence="2" id="KW-0813">Transport</keyword>
<dbReference type="PANTHER" id="PTHR30085:SF6">
    <property type="entry name" value="ABC TRANSPORTER GLUTAMINE-BINDING PROTEIN GLNH"/>
    <property type="match status" value="1"/>
</dbReference>
<feature type="signal peptide" evidence="5">
    <location>
        <begin position="1"/>
        <end position="24"/>
    </location>
</feature>
<reference evidence="7 8" key="1">
    <citation type="submission" date="2018-02" db="EMBL/GenBank/DDBJ databases">
        <title>Discovery of a pederin family compound in a non-symbiotic bloom-forming cyanobacterium.</title>
        <authorList>
            <person name="Kust A."/>
            <person name="Mares J."/>
            <person name="Jokela J."/>
            <person name="Urajova P."/>
            <person name="Hajek J."/>
            <person name="Saurav K."/>
            <person name="Voracova K."/>
            <person name="Fewer D.P."/>
            <person name="Haapaniemi E."/>
            <person name="Permi P."/>
            <person name="Rehakova K."/>
            <person name="Sivonen K."/>
            <person name="Hrouzek P."/>
        </authorList>
    </citation>
    <scope>NUCLEOTIDE SEQUENCE [LARGE SCALE GENOMIC DNA]</scope>
    <source>
        <strain evidence="7 8">CHARLIE-1</strain>
    </source>
</reference>